<dbReference type="GO" id="GO:0004497">
    <property type="term" value="F:monooxygenase activity"/>
    <property type="evidence" value="ECO:0007669"/>
    <property type="project" value="UniProtKB-KW"/>
</dbReference>
<evidence type="ECO:0000256" key="6">
    <source>
        <dbReference type="ARBA" id="ARBA00023002"/>
    </source>
</evidence>
<proteinExistence type="inferred from homology"/>
<evidence type="ECO:0000256" key="8">
    <source>
        <dbReference type="ARBA" id="ARBA00023033"/>
    </source>
</evidence>
<evidence type="ECO:0000313" key="9">
    <source>
        <dbReference type="EMBL" id="KAF5309510.1"/>
    </source>
</evidence>
<dbReference type="Proteomes" id="UP000567179">
    <property type="component" value="Unassembled WGS sequence"/>
</dbReference>
<protein>
    <recommendedName>
        <fullName evidence="11">Cytochrome P450</fullName>
    </recommendedName>
</protein>
<evidence type="ECO:0000256" key="4">
    <source>
        <dbReference type="ARBA" id="ARBA00022617"/>
    </source>
</evidence>
<evidence type="ECO:0000256" key="3">
    <source>
        <dbReference type="ARBA" id="ARBA00010617"/>
    </source>
</evidence>
<dbReference type="SUPFAM" id="SSF48264">
    <property type="entry name" value="Cytochrome P450"/>
    <property type="match status" value="1"/>
</dbReference>
<evidence type="ECO:0000313" key="10">
    <source>
        <dbReference type="Proteomes" id="UP000567179"/>
    </source>
</evidence>
<evidence type="ECO:0000256" key="7">
    <source>
        <dbReference type="ARBA" id="ARBA00023004"/>
    </source>
</evidence>
<organism evidence="9 10">
    <name type="scientific">Psilocybe cf. subviscida</name>
    <dbReference type="NCBI Taxonomy" id="2480587"/>
    <lineage>
        <taxon>Eukaryota</taxon>
        <taxon>Fungi</taxon>
        <taxon>Dikarya</taxon>
        <taxon>Basidiomycota</taxon>
        <taxon>Agaricomycotina</taxon>
        <taxon>Agaricomycetes</taxon>
        <taxon>Agaricomycetidae</taxon>
        <taxon>Agaricales</taxon>
        <taxon>Agaricineae</taxon>
        <taxon>Strophariaceae</taxon>
        <taxon>Psilocybe</taxon>
    </lineage>
</organism>
<dbReference type="InterPro" id="IPR001128">
    <property type="entry name" value="Cyt_P450"/>
</dbReference>
<gene>
    <name evidence="9" type="ORF">D9619_012386</name>
</gene>
<keyword evidence="6" id="KW-0560">Oxidoreductase</keyword>
<comment type="pathway">
    <text evidence="2">Secondary metabolite biosynthesis.</text>
</comment>
<evidence type="ECO:0000256" key="1">
    <source>
        <dbReference type="ARBA" id="ARBA00001971"/>
    </source>
</evidence>
<sequence length="336" mass="38360">MERIVSDVYSEFQSPVKLWLISCAITLLIYKTSRLLLDRRQNPSRLPLPPGPKGYPLIGNVLDIPTSQQWNTYAEWAKVYGDIFSFEVLGQRIIVLNTLEGAQELFEKRSANYSDRPRMPMLLELMNFSWGLALLPYGPWRRRHRRTFNQHFRADTVWKYHSIQARETRAFLNRLLQTPESLMSHIREALASTIMSIVYGIKIPFNHVIQKMKEGTAGPSMAATLITALPEGGDEPLLAEERTIAKDVTAIAYFGGADTTISAIQSFFLAMAMYPETQRKAQAELDTVIGPHRLPEFSDRSSLPYVNALVKETMRWQLVTPLGKSLNSLDTRRERD</sequence>
<dbReference type="Pfam" id="PF00067">
    <property type="entry name" value="p450"/>
    <property type="match status" value="2"/>
</dbReference>
<keyword evidence="7" id="KW-0408">Iron</keyword>
<comment type="cofactor">
    <cofactor evidence="1">
        <name>heme</name>
        <dbReference type="ChEBI" id="CHEBI:30413"/>
    </cofactor>
</comment>
<dbReference type="EMBL" id="JAACJJ010000059">
    <property type="protein sequence ID" value="KAF5309510.1"/>
    <property type="molecule type" value="Genomic_DNA"/>
</dbReference>
<dbReference type="GO" id="GO:0005506">
    <property type="term" value="F:iron ion binding"/>
    <property type="evidence" value="ECO:0007669"/>
    <property type="project" value="InterPro"/>
</dbReference>
<comment type="similarity">
    <text evidence="3">Belongs to the cytochrome P450 family.</text>
</comment>
<keyword evidence="4" id="KW-0349">Heme</keyword>
<reference evidence="9 10" key="1">
    <citation type="journal article" date="2020" name="ISME J.">
        <title>Uncovering the hidden diversity of litter-decomposition mechanisms in mushroom-forming fungi.</title>
        <authorList>
            <person name="Floudas D."/>
            <person name="Bentzer J."/>
            <person name="Ahren D."/>
            <person name="Johansson T."/>
            <person name="Persson P."/>
            <person name="Tunlid A."/>
        </authorList>
    </citation>
    <scope>NUCLEOTIDE SEQUENCE [LARGE SCALE GENOMIC DNA]</scope>
    <source>
        <strain evidence="9 10">CBS 101986</strain>
    </source>
</reference>
<keyword evidence="8" id="KW-0503">Monooxygenase</keyword>
<accession>A0A8H5ARH1</accession>
<dbReference type="GO" id="GO:0016705">
    <property type="term" value="F:oxidoreductase activity, acting on paired donors, with incorporation or reduction of molecular oxygen"/>
    <property type="evidence" value="ECO:0007669"/>
    <property type="project" value="InterPro"/>
</dbReference>
<dbReference type="GO" id="GO:0020037">
    <property type="term" value="F:heme binding"/>
    <property type="evidence" value="ECO:0007669"/>
    <property type="project" value="InterPro"/>
</dbReference>
<keyword evidence="10" id="KW-1185">Reference proteome</keyword>
<dbReference type="InterPro" id="IPR050364">
    <property type="entry name" value="Cytochrome_P450_fung"/>
</dbReference>
<evidence type="ECO:0000256" key="5">
    <source>
        <dbReference type="ARBA" id="ARBA00022723"/>
    </source>
</evidence>
<comment type="caution">
    <text evidence="9">The sequence shown here is derived from an EMBL/GenBank/DDBJ whole genome shotgun (WGS) entry which is preliminary data.</text>
</comment>
<dbReference type="OrthoDB" id="2789670at2759"/>
<keyword evidence="5" id="KW-0479">Metal-binding</keyword>
<dbReference type="PANTHER" id="PTHR46300:SF7">
    <property type="entry name" value="P450, PUTATIVE (EUROFUNG)-RELATED"/>
    <property type="match status" value="1"/>
</dbReference>
<dbReference type="Gene3D" id="1.10.630.10">
    <property type="entry name" value="Cytochrome P450"/>
    <property type="match status" value="2"/>
</dbReference>
<evidence type="ECO:0000256" key="2">
    <source>
        <dbReference type="ARBA" id="ARBA00005179"/>
    </source>
</evidence>
<dbReference type="InterPro" id="IPR036396">
    <property type="entry name" value="Cyt_P450_sf"/>
</dbReference>
<name>A0A8H5ARH1_9AGAR</name>
<dbReference type="PRINTS" id="PR00463">
    <property type="entry name" value="EP450I"/>
</dbReference>
<dbReference type="AlphaFoldDB" id="A0A8H5ARH1"/>
<dbReference type="InterPro" id="IPR002401">
    <property type="entry name" value="Cyt_P450_E_grp-I"/>
</dbReference>
<dbReference type="PANTHER" id="PTHR46300">
    <property type="entry name" value="P450, PUTATIVE (EUROFUNG)-RELATED-RELATED"/>
    <property type="match status" value="1"/>
</dbReference>
<evidence type="ECO:0008006" key="11">
    <source>
        <dbReference type="Google" id="ProtNLM"/>
    </source>
</evidence>